<proteinExistence type="predicted"/>
<evidence type="ECO:0000313" key="2">
    <source>
        <dbReference type="Proteomes" id="UP000044602"/>
    </source>
</evidence>
<dbReference type="EMBL" id="CVQH01020001">
    <property type="protein sequence ID" value="CRK25988.1"/>
    <property type="molecule type" value="Genomic_DNA"/>
</dbReference>
<reference evidence="1 2" key="1">
    <citation type="submission" date="2015-05" db="EMBL/GenBank/DDBJ databases">
        <authorList>
            <person name="Wang D.B."/>
            <person name="Wang M."/>
        </authorList>
    </citation>
    <scope>NUCLEOTIDE SEQUENCE [LARGE SCALE GENOMIC DNA]</scope>
    <source>
        <strain evidence="1">VL1</strain>
    </source>
</reference>
<protein>
    <submittedName>
        <fullName evidence="1">Uncharacterized protein</fullName>
    </submittedName>
</protein>
<organism evidence="1 2">
    <name type="scientific">Verticillium longisporum</name>
    <name type="common">Verticillium dahliae var. longisporum</name>
    <dbReference type="NCBI Taxonomy" id="100787"/>
    <lineage>
        <taxon>Eukaryota</taxon>
        <taxon>Fungi</taxon>
        <taxon>Dikarya</taxon>
        <taxon>Ascomycota</taxon>
        <taxon>Pezizomycotina</taxon>
        <taxon>Sordariomycetes</taxon>
        <taxon>Hypocreomycetidae</taxon>
        <taxon>Glomerellales</taxon>
        <taxon>Plectosphaerellaceae</taxon>
        <taxon>Verticillium</taxon>
    </lineage>
</organism>
<sequence>MDGKISSRLRPQHNKVRCETSLPNARAKSGSVGHSKDVPDLVVLPFTSHVAPYTFFAPCT</sequence>
<dbReference type="AlphaFoldDB" id="A0A0G4LV86"/>
<accession>A0A0G4LV86</accession>
<evidence type="ECO:0000313" key="1">
    <source>
        <dbReference type="EMBL" id="CRK25988.1"/>
    </source>
</evidence>
<gene>
    <name evidence="1" type="ORF">BN1708_004069</name>
</gene>
<name>A0A0G4LV86_VERLO</name>
<dbReference type="Proteomes" id="UP000044602">
    <property type="component" value="Unassembled WGS sequence"/>
</dbReference>
<keyword evidence="2" id="KW-1185">Reference proteome</keyword>